<organism evidence="11">
    <name type="scientific">Anisakis simplex</name>
    <name type="common">Herring worm</name>
    <dbReference type="NCBI Taxonomy" id="6269"/>
    <lineage>
        <taxon>Eukaryota</taxon>
        <taxon>Metazoa</taxon>
        <taxon>Ecdysozoa</taxon>
        <taxon>Nematoda</taxon>
        <taxon>Chromadorea</taxon>
        <taxon>Rhabditida</taxon>
        <taxon>Spirurina</taxon>
        <taxon>Ascaridomorpha</taxon>
        <taxon>Ascaridoidea</taxon>
        <taxon>Anisakidae</taxon>
        <taxon>Anisakis</taxon>
        <taxon>Anisakis simplex complex</taxon>
    </lineage>
</organism>
<keyword evidence="3 8" id="KW-0813">Transport</keyword>
<dbReference type="GO" id="GO:0016471">
    <property type="term" value="C:vacuolar proton-transporting V-type ATPase complex"/>
    <property type="evidence" value="ECO:0007669"/>
    <property type="project" value="TreeGrafter"/>
</dbReference>
<keyword evidence="4 8" id="KW-0812">Transmembrane</keyword>
<feature type="transmembrane region" description="Helical" evidence="8">
    <location>
        <begin position="95"/>
        <end position="120"/>
    </location>
</feature>
<reference evidence="11" key="1">
    <citation type="submission" date="2017-02" db="UniProtKB">
        <authorList>
            <consortium name="WormBaseParasite"/>
        </authorList>
    </citation>
    <scope>IDENTIFICATION</scope>
</reference>
<dbReference type="GO" id="GO:0005886">
    <property type="term" value="C:plasma membrane"/>
    <property type="evidence" value="ECO:0007669"/>
    <property type="project" value="TreeGrafter"/>
</dbReference>
<comment type="subcellular location">
    <subcellularLocation>
        <location evidence="1">Membrane</location>
        <topology evidence="1">Multi-pass membrane protein</topology>
    </subcellularLocation>
</comment>
<dbReference type="GO" id="GO:0033179">
    <property type="term" value="C:proton-transporting V-type ATPase, V0 domain"/>
    <property type="evidence" value="ECO:0007669"/>
    <property type="project" value="InterPro"/>
</dbReference>
<accession>A0A0M3KJR2</accession>
<evidence type="ECO:0000256" key="1">
    <source>
        <dbReference type="ARBA" id="ARBA00004141"/>
    </source>
</evidence>
<keyword evidence="6 8" id="KW-0406">Ion transport</keyword>
<proteinExistence type="inferred from homology"/>
<dbReference type="WBParaSite" id="ASIM_0002123701-mRNA-1">
    <property type="protein sequence ID" value="ASIM_0002123701-mRNA-1"/>
    <property type="gene ID" value="ASIM_0002123701"/>
</dbReference>
<evidence type="ECO:0000256" key="8">
    <source>
        <dbReference type="RuleBase" id="RU361189"/>
    </source>
</evidence>
<dbReference type="EMBL" id="UYRR01040109">
    <property type="protein sequence ID" value="VDK78352.1"/>
    <property type="molecule type" value="Genomic_DNA"/>
</dbReference>
<comment type="similarity">
    <text evidence="2 8">Belongs to the V-ATPase 116 kDa subunit family.</text>
</comment>
<protein>
    <recommendedName>
        <fullName evidence="8">V-type proton ATPase subunit a</fullName>
    </recommendedName>
</protein>
<evidence type="ECO:0000256" key="5">
    <source>
        <dbReference type="ARBA" id="ARBA00022989"/>
    </source>
</evidence>
<evidence type="ECO:0000313" key="9">
    <source>
        <dbReference type="EMBL" id="VDK78352.1"/>
    </source>
</evidence>
<sequence>MNLFNLDITQKCLIAECWIPTADLSTVRKALEVGTEMSGMDVPCILNEMETKTTPPTFHKVNKFTRAFQNIVDSYGVATYREINPAPWTIITFPFIFAIMFGDAGHGIVMFLCALLLVLFEKKLAAMKIRDEIFNTFFGGRYVILLMGLFSVYTGLIYNDIYSRS</sequence>
<evidence type="ECO:0000256" key="3">
    <source>
        <dbReference type="ARBA" id="ARBA00022448"/>
    </source>
</evidence>
<keyword evidence="5 8" id="KW-1133">Transmembrane helix</keyword>
<keyword evidence="8" id="KW-0375">Hydrogen ion transport</keyword>
<evidence type="ECO:0000256" key="6">
    <source>
        <dbReference type="ARBA" id="ARBA00023065"/>
    </source>
</evidence>
<dbReference type="GO" id="GO:0051117">
    <property type="term" value="F:ATPase binding"/>
    <property type="evidence" value="ECO:0007669"/>
    <property type="project" value="TreeGrafter"/>
</dbReference>
<comment type="caution">
    <text evidence="8">Lacks conserved residue(s) required for the propagation of feature annotation.</text>
</comment>
<comment type="function">
    <text evidence="8">Essential component of the vacuolar proton pump (V-ATPase), a multimeric enzyme that catalyzes the translocation of protons across the membranes. Required for assembly and activity of the V-ATPase.</text>
</comment>
<dbReference type="GO" id="GO:0046961">
    <property type="term" value="F:proton-transporting ATPase activity, rotational mechanism"/>
    <property type="evidence" value="ECO:0007669"/>
    <property type="project" value="InterPro"/>
</dbReference>
<feature type="transmembrane region" description="Helical" evidence="8">
    <location>
        <begin position="141"/>
        <end position="158"/>
    </location>
</feature>
<dbReference type="AlphaFoldDB" id="A0A0M3KJR2"/>
<dbReference type="Proteomes" id="UP000267096">
    <property type="component" value="Unassembled WGS sequence"/>
</dbReference>
<keyword evidence="7 8" id="KW-0472">Membrane</keyword>
<dbReference type="InterPro" id="IPR002490">
    <property type="entry name" value="V-ATPase_116kDa_su"/>
</dbReference>
<evidence type="ECO:0000256" key="7">
    <source>
        <dbReference type="ARBA" id="ARBA00023136"/>
    </source>
</evidence>
<name>A0A0M3KJR2_ANISI</name>
<dbReference type="Pfam" id="PF01496">
    <property type="entry name" value="V_ATPase_I"/>
    <property type="match status" value="1"/>
</dbReference>
<dbReference type="PANTHER" id="PTHR11629">
    <property type="entry name" value="VACUOLAR PROTON ATPASES"/>
    <property type="match status" value="1"/>
</dbReference>
<evidence type="ECO:0000256" key="4">
    <source>
        <dbReference type="ARBA" id="ARBA00022692"/>
    </source>
</evidence>
<evidence type="ECO:0000313" key="10">
    <source>
        <dbReference type="Proteomes" id="UP000267096"/>
    </source>
</evidence>
<dbReference type="PANTHER" id="PTHR11629:SF63">
    <property type="entry name" value="V-TYPE PROTON ATPASE SUBUNIT A"/>
    <property type="match status" value="1"/>
</dbReference>
<dbReference type="OrthoDB" id="5841390at2759"/>
<gene>
    <name evidence="9" type="ORF">ASIM_LOCUS20610</name>
</gene>
<evidence type="ECO:0000256" key="2">
    <source>
        <dbReference type="ARBA" id="ARBA00009904"/>
    </source>
</evidence>
<keyword evidence="10" id="KW-1185">Reference proteome</keyword>
<reference evidence="9 10" key="2">
    <citation type="submission" date="2018-11" db="EMBL/GenBank/DDBJ databases">
        <authorList>
            <consortium name="Pathogen Informatics"/>
        </authorList>
    </citation>
    <scope>NUCLEOTIDE SEQUENCE [LARGE SCALE GENOMIC DNA]</scope>
</reference>
<dbReference type="GO" id="GO:0007035">
    <property type="term" value="P:vacuolar acidification"/>
    <property type="evidence" value="ECO:0007669"/>
    <property type="project" value="TreeGrafter"/>
</dbReference>
<evidence type="ECO:0000313" key="11">
    <source>
        <dbReference type="WBParaSite" id="ASIM_0002123701-mRNA-1"/>
    </source>
</evidence>